<sequence>MVNDTIPFIGGAETYLHNLSKALDKKGHEIITLSERPNKEEIFPHIKKQYFSKTYSDEKFNCPVSRYWNIYAKKNIREIIKIENPDVVHFHNVFSRLSPAVISEASKYKPTVLTVHDTRFDWPKFMYLDKNFDIYSGTFGFKCLFNGEVNPFMFFYQYTRNFLYRRSLEKINAIISLNNFVKNKLKRLIKNDNIFIQPLFIPEMSDLSDTKRENFILFAGRIEYYKGLKYLINAMKIVNEKFDFPLIIAGDGKEKKELEELAKKINVKAKFIGKVRHDEMLKLYQKASIVCVPSLADNSPMIIYEAMSCGAPVIASNVCGIPDLINDGIDGFLVKPKHSEEIAEKIKILLSDEKLRKKIEKNAKNKAEKEFSKEKHINGILEIYNFAIEKFKKKN</sequence>
<proteinExistence type="predicted"/>
<keyword evidence="3" id="KW-0808">Transferase</keyword>
<dbReference type="AlphaFoldDB" id="A0A098E6H0"/>
<dbReference type="SUPFAM" id="SSF53756">
    <property type="entry name" value="UDP-Glycosyltransferase/glycogen phosphorylase"/>
    <property type="match status" value="1"/>
</dbReference>
<dbReference type="GO" id="GO:0016757">
    <property type="term" value="F:glycosyltransferase activity"/>
    <property type="evidence" value="ECO:0007669"/>
    <property type="project" value="InterPro"/>
</dbReference>
<evidence type="ECO:0000259" key="2">
    <source>
        <dbReference type="Pfam" id="PF13439"/>
    </source>
</evidence>
<dbReference type="Pfam" id="PF00534">
    <property type="entry name" value="Glycos_transf_1"/>
    <property type="match status" value="1"/>
</dbReference>
<dbReference type="InterPro" id="IPR028098">
    <property type="entry name" value="Glyco_trans_4-like_N"/>
</dbReference>
<gene>
    <name evidence="3" type="ORF">MSIBF_A10011</name>
</gene>
<name>A0A098E6H0_9ZZZZ</name>
<organism evidence="3">
    <name type="scientific">groundwater metagenome</name>
    <dbReference type="NCBI Taxonomy" id="717931"/>
    <lineage>
        <taxon>unclassified sequences</taxon>
        <taxon>metagenomes</taxon>
        <taxon>ecological metagenomes</taxon>
    </lineage>
</organism>
<dbReference type="EMBL" id="CCXY01000001">
    <property type="protein sequence ID" value="CEG11026.1"/>
    <property type="molecule type" value="Genomic_DNA"/>
</dbReference>
<dbReference type="Gene3D" id="3.40.50.2000">
    <property type="entry name" value="Glycogen Phosphorylase B"/>
    <property type="match status" value="2"/>
</dbReference>
<dbReference type="CDD" id="cd03801">
    <property type="entry name" value="GT4_PimA-like"/>
    <property type="match status" value="1"/>
</dbReference>
<dbReference type="InterPro" id="IPR001296">
    <property type="entry name" value="Glyco_trans_1"/>
</dbReference>
<dbReference type="PANTHER" id="PTHR45947:SF3">
    <property type="entry name" value="SULFOQUINOVOSYL TRANSFERASE SQD2"/>
    <property type="match status" value="1"/>
</dbReference>
<dbReference type="Pfam" id="PF13439">
    <property type="entry name" value="Glyco_transf_4"/>
    <property type="match status" value="1"/>
</dbReference>
<dbReference type="PANTHER" id="PTHR45947">
    <property type="entry name" value="SULFOQUINOVOSYL TRANSFERASE SQD2"/>
    <property type="match status" value="1"/>
</dbReference>
<evidence type="ECO:0000259" key="1">
    <source>
        <dbReference type="Pfam" id="PF00534"/>
    </source>
</evidence>
<feature type="domain" description="Glycosyl transferase family 1" evidence="1">
    <location>
        <begin position="211"/>
        <end position="365"/>
    </location>
</feature>
<feature type="domain" description="Glycosyltransferase subfamily 4-like N-terminal" evidence="2">
    <location>
        <begin position="9"/>
        <end position="195"/>
    </location>
</feature>
<protein>
    <submittedName>
        <fullName evidence="3">Putative Glycosyltransferase family 4</fullName>
    </submittedName>
</protein>
<dbReference type="InterPro" id="IPR050194">
    <property type="entry name" value="Glycosyltransferase_grp1"/>
</dbReference>
<accession>A0A098E6H0</accession>
<reference evidence="3" key="1">
    <citation type="submission" date="2014-09" db="EMBL/GenBank/DDBJ databases">
        <authorList>
            <person name="Probst J Alexander"/>
        </authorList>
    </citation>
    <scope>NUCLEOTIDE SEQUENCE</scope>
</reference>
<evidence type="ECO:0000313" key="3">
    <source>
        <dbReference type="EMBL" id="CEG11026.1"/>
    </source>
</evidence>